<reference evidence="9 10" key="1">
    <citation type="submission" date="2017-09" db="EMBL/GenBank/DDBJ databases">
        <title>WGS assembly of Aquilegia coerulea Goldsmith.</title>
        <authorList>
            <person name="Hodges S."/>
            <person name="Kramer E."/>
            <person name="Nordborg M."/>
            <person name="Tomkins J."/>
            <person name="Borevitz J."/>
            <person name="Derieg N."/>
            <person name="Yan J."/>
            <person name="Mihaltcheva S."/>
            <person name="Hayes R.D."/>
            <person name="Rokhsar D."/>
        </authorList>
    </citation>
    <scope>NUCLEOTIDE SEQUENCE [LARGE SCALE GENOMIC DNA]</scope>
    <source>
        <strain evidence="10">cv. Goldsmith</strain>
    </source>
</reference>
<dbReference type="SUPFAM" id="SSF52058">
    <property type="entry name" value="L domain-like"/>
    <property type="match status" value="1"/>
</dbReference>
<dbReference type="InterPro" id="IPR013210">
    <property type="entry name" value="LRR_N_plant-typ"/>
</dbReference>
<feature type="signal peptide" evidence="6">
    <location>
        <begin position="1"/>
        <end position="25"/>
    </location>
</feature>
<feature type="domain" description="Leucine-rich repeat-containing N-terminal plant-type" evidence="7">
    <location>
        <begin position="32"/>
        <end position="70"/>
    </location>
</feature>
<feature type="compositionally biased region" description="Polar residues" evidence="5">
    <location>
        <begin position="336"/>
        <end position="375"/>
    </location>
</feature>
<evidence type="ECO:0000259" key="7">
    <source>
        <dbReference type="Pfam" id="PF08263"/>
    </source>
</evidence>
<dbReference type="Pfam" id="PF08263">
    <property type="entry name" value="LRRNT_2"/>
    <property type="match status" value="1"/>
</dbReference>
<feature type="domain" description="EGF-like" evidence="8">
    <location>
        <begin position="109"/>
        <end position="219"/>
    </location>
</feature>
<feature type="chain" id="PRO_5013908771" evidence="6">
    <location>
        <begin position="26"/>
        <end position="403"/>
    </location>
</feature>
<dbReference type="InParanoid" id="A0A2G5CZE2"/>
<dbReference type="EMBL" id="KZ305050">
    <property type="protein sequence ID" value="PIA36638.1"/>
    <property type="molecule type" value="Genomic_DNA"/>
</dbReference>
<sequence length="403" mass="45300">MATTEQCTLLLFTLLFSSLTTISFSATKQRCHPNDYKVLMQIKKSLNNPYHLASWVPNTDCCEWYCLECDEKTNRVRALTIFSGEISGQIPSAIGDLPYLDSLVFRKLSNITGSIPRSITKLKNLRSVRISWLNLTGPVPAFLSELPNLEFLELNFNKFSGSIPPSFSKFTKLEALHLDRNKLTGTIPESFGHFKGSVPDMYLSHNQLTGTIPKSFVNMDFERIDLSRNKLVGDASMLFKPNGSTQILDISRNMFEFDFSKVKFPKSLISLDINHNKIYGSIPKDIVKIDYFQIFNASYNRLCGEIPTGGDMARFDYSTYIHNKCLCGLTNKVPKPTTSQVPKPTTSQVPKPTTSQVPKSTTSQVPKPTTSQVLHTRSLIPGPSCQVLHRDLTRSINDLLKLQ</sequence>
<dbReference type="FunFam" id="3.80.10.10:FF:000348">
    <property type="entry name" value="Polygalacturonase inhibitor 1"/>
    <property type="match status" value="1"/>
</dbReference>
<evidence type="ECO:0000256" key="5">
    <source>
        <dbReference type="SAM" id="MobiDB-lite"/>
    </source>
</evidence>
<dbReference type="OrthoDB" id="596487at2759"/>
<evidence type="ECO:0000256" key="6">
    <source>
        <dbReference type="SAM" id="SignalP"/>
    </source>
</evidence>
<feature type="non-terminal residue" evidence="9">
    <location>
        <position position="403"/>
    </location>
</feature>
<keyword evidence="10" id="KW-1185">Reference proteome</keyword>
<evidence type="ECO:0000256" key="4">
    <source>
        <dbReference type="ARBA" id="ARBA00038043"/>
    </source>
</evidence>
<evidence type="ECO:0000313" key="10">
    <source>
        <dbReference type="Proteomes" id="UP000230069"/>
    </source>
</evidence>
<name>A0A2G5CZE2_AQUCA</name>
<dbReference type="PANTHER" id="PTHR48059">
    <property type="entry name" value="POLYGALACTURONASE INHIBITOR 1"/>
    <property type="match status" value="1"/>
</dbReference>
<keyword evidence="3" id="KW-0677">Repeat</keyword>
<evidence type="ECO:0000256" key="1">
    <source>
        <dbReference type="ARBA" id="ARBA00004196"/>
    </source>
</evidence>
<evidence type="ECO:0000256" key="2">
    <source>
        <dbReference type="ARBA" id="ARBA00022614"/>
    </source>
</evidence>
<accession>A0A2G5CZE2</accession>
<evidence type="ECO:0000256" key="3">
    <source>
        <dbReference type="ARBA" id="ARBA00022737"/>
    </source>
</evidence>
<dbReference type="InterPro" id="IPR051848">
    <property type="entry name" value="PGIP"/>
</dbReference>
<keyword evidence="6" id="KW-0732">Signal</keyword>
<feature type="region of interest" description="Disordered" evidence="5">
    <location>
        <begin position="336"/>
        <end position="376"/>
    </location>
</feature>
<evidence type="ECO:0000313" key="9">
    <source>
        <dbReference type="EMBL" id="PIA36638.1"/>
    </source>
</evidence>
<organism evidence="9 10">
    <name type="scientific">Aquilegia coerulea</name>
    <name type="common">Rocky mountain columbine</name>
    <dbReference type="NCBI Taxonomy" id="218851"/>
    <lineage>
        <taxon>Eukaryota</taxon>
        <taxon>Viridiplantae</taxon>
        <taxon>Streptophyta</taxon>
        <taxon>Embryophyta</taxon>
        <taxon>Tracheophyta</taxon>
        <taxon>Spermatophyta</taxon>
        <taxon>Magnoliopsida</taxon>
        <taxon>Ranunculales</taxon>
        <taxon>Ranunculaceae</taxon>
        <taxon>Thalictroideae</taxon>
        <taxon>Aquilegia</taxon>
    </lineage>
</organism>
<dbReference type="Gene3D" id="3.80.10.10">
    <property type="entry name" value="Ribonuclease Inhibitor"/>
    <property type="match status" value="1"/>
</dbReference>
<dbReference type="Pfam" id="PF00560">
    <property type="entry name" value="LRR_1"/>
    <property type="match status" value="1"/>
</dbReference>
<keyword evidence="2" id="KW-0433">Leucine-rich repeat</keyword>
<dbReference type="AlphaFoldDB" id="A0A2G5CZE2"/>
<dbReference type="Pfam" id="PF24141">
    <property type="entry name" value="LRR_ComC"/>
    <property type="match status" value="1"/>
</dbReference>
<dbReference type="FunCoup" id="A0A2G5CZE2">
    <property type="interactions" value="1132"/>
</dbReference>
<comment type="subcellular location">
    <subcellularLocation>
        <location evidence="1">Cell envelope</location>
    </subcellularLocation>
</comment>
<gene>
    <name evidence="9" type="ORF">AQUCO_03300086v1</name>
</gene>
<comment type="similarity">
    <text evidence="4">Belongs to the polygalacturonase-inhibiting protein family.</text>
</comment>
<dbReference type="InterPro" id="IPR057013">
    <property type="entry name" value="LRR_ComC"/>
</dbReference>
<dbReference type="PANTHER" id="PTHR48059:SF4">
    <property type="entry name" value="POLYGALACTURONASE INHIBITOR 1-RELATED"/>
    <property type="match status" value="1"/>
</dbReference>
<dbReference type="Proteomes" id="UP000230069">
    <property type="component" value="Unassembled WGS sequence"/>
</dbReference>
<dbReference type="STRING" id="218851.A0A2G5CZE2"/>
<protein>
    <submittedName>
        <fullName evidence="9">Uncharacterized protein</fullName>
    </submittedName>
</protein>
<proteinExistence type="inferred from homology"/>
<dbReference type="InterPro" id="IPR032675">
    <property type="entry name" value="LRR_dom_sf"/>
</dbReference>
<evidence type="ECO:0000259" key="8">
    <source>
        <dbReference type="Pfam" id="PF24141"/>
    </source>
</evidence>
<dbReference type="InterPro" id="IPR001611">
    <property type="entry name" value="Leu-rich_rpt"/>
</dbReference>